<evidence type="ECO:0000256" key="1">
    <source>
        <dbReference type="SAM" id="MobiDB-lite"/>
    </source>
</evidence>
<feature type="region of interest" description="Disordered" evidence="1">
    <location>
        <begin position="441"/>
        <end position="463"/>
    </location>
</feature>
<proteinExistence type="predicted"/>
<dbReference type="EMBL" id="JAKEKT020000127">
    <property type="protein sequence ID" value="KAL1634674.1"/>
    <property type="molecule type" value="Genomic_DNA"/>
</dbReference>
<comment type="caution">
    <text evidence="2">The sequence shown here is derived from an EMBL/GenBank/DDBJ whole genome shotgun (WGS) entry which is preliminary data.</text>
</comment>
<reference evidence="2 3" key="1">
    <citation type="journal article" date="2023" name="Plant Dis.">
        <title>First Report of Diplodia intermedia Causing Canker and Dieback Diseases on Apple Trees in Canada.</title>
        <authorList>
            <person name="Ellouze W."/>
            <person name="Ilyukhin E."/>
            <person name="Sulman M."/>
            <person name="Ali S."/>
        </authorList>
    </citation>
    <scope>NUCLEOTIDE SEQUENCE [LARGE SCALE GENOMIC DNA]</scope>
    <source>
        <strain evidence="2 3">M45-28</strain>
    </source>
</reference>
<keyword evidence="3" id="KW-1185">Reference proteome</keyword>
<evidence type="ECO:0000313" key="2">
    <source>
        <dbReference type="EMBL" id="KAL1634674.1"/>
    </source>
</evidence>
<protein>
    <submittedName>
        <fullName evidence="2">Uncharacterized protein</fullName>
    </submittedName>
</protein>
<sequence length="463" mass="51962">MSLLLFPAIKVVAAGLFANVEVLTTRENVVTIINTGWIDSLEQIVFRDFSSVWNAKVQAAQFTEWTITPSSNVDQTPGIIDSLVLDETVGFDNQPGNASTLGHELQVRVPAIAVNVSCTSISEEEFVVSTQYEDNCKSPVFDFRSTTYIRQFDIEKFQLELPPSVQEFQRTVLSAEWIPDLSENVEVRDEMESTTLWPTIGGSLNPLQLLAVFAEYKYHNLTSLLDPDQFARISEDMITAYTAQQLAQYRLYNSGTANSSSSSTRVQGVMLKHHVRIAQDLKTTIILEVLLTLVLTCVIWVFLHFTGDAILPREPDSIAARLSLLAGSRLVQRLRDEGVQRTGDTDIWDEPTRLGWWKVCDESGRVRRPTRWRWGIDIGTDFYPSKWNQPPDDAASEIDDTEIGSEHGERMMGDEMQHVAEERAGETSETRSLPLFEEDVLGDGQIDGLQPGDDGANLTRRTL</sequence>
<name>A0ABR3T530_9PEZI</name>
<organism evidence="2 3">
    <name type="scientific">Diplodia intermedia</name>
    <dbReference type="NCBI Taxonomy" id="856260"/>
    <lineage>
        <taxon>Eukaryota</taxon>
        <taxon>Fungi</taxon>
        <taxon>Dikarya</taxon>
        <taxon>Ascomycota</taxon>
        <taxon>Pezizomycotina</taxon>
        <taxon>Dothideomycetes</taxon>
        <taxon>Dothideomycetes incertae sedis</taxon>
        <taxon>Botryosphaeriales</taxon>
        <taxon>Botryosphaeriaceae</taxon>
        <taxon>Diplodia</taxon>
    </lineage>
</organism>
<evidence type="ECO:0000313" key="3">
    <source>
        <dbReference type="Proteomes" id="UP001521184"/>
    </source>
</evidence>
<accession>A0ABR3T530</accession>
<gene>
    <name evidence="2" type="ORF">SLS58_010573</name>
</gene>
<dbReference type="Proteomes" id="UP001521184">
    <property type="component" value="Unassembled WGS sequence"/>
</dbReference>